<dbReference type="Gene3D" id="3.40.50.2300">
    <property type="match status" value="2"/>
</dbReference>
<name>A0A3E0TLC2_9GAMM</name>
<dbReference type="SUPFAM" id="SSF47384">
    <property type="entry name" value="Homodimeric domain of signal transducing histidine kinase"/>
    <property type="match status" value="1"/>
</dbReference>
<keyword evidence="10" id="KW-0067">ATP-binding</keyword>
<dbReference type="InterPro" id="IPR015943">
    <property type="entry name" value="WD40/YVTN_repeat-like_dom_sf"/>
</dbReference>
<feature type="modified residue" description="4-aspartylphosphate" evidence="17">
    <location>
        <position position="1583"/>
    </location>
</feature>
<evidence type="ECO:0000256" key="10">
    <source>
        <dbReference type="ARBA" id="ARBA00022840"/>
    </source>
</evidence>
<organism evidence="22 23">
    <name type="scientific">Thalassotalea euphylliae</name>
    <dbReference type="NCBI Taxonomy" id="1655234"/>
    <lineage>
        <taxon>Bacteria</taxon>
        <taxon>Pseudomonadati</taxon>
        <taxon>Pseudomonadota</taxon>
        <taxon>Gammaproteobacteria</taxon>
        <taxon>Alteromonadales</taxon>
        <taxon>Colwelliaceae</taxon>
        <taxon>Thalassotalea</taxon>
    </lineage>
</organism>
<evidence type="ECO:0000256" key="4">
    <source>
        <dbReference type="ARBA" id="ARBA00022475"/>
    </source>
</evidence>
<dbReference type="CDD" id="cd17546">
    <property type="entry name" value="REC_hyHK_CKI1_RcsC-like"/>
    <property type="match status" value="2"/>
</dbReference>
<protein>
    <recommendedName>
        <fullName evidence="15">Sensory/regulatory protein RpfC</fullName>
        <ecNumber evidence="3">2.7.13.3</ecNumber>
    </recommendedName>
</protein>
<keyword evidence="9" id="KW-0418">Kinase</keyword>
<keyword evidence="6" id="KW-0808">Transferase</keyword>
<dbReference type="InterPro" id="IPR035965">
    <property type="entry name" value="PAS-like_dom_sf"/>
</dbReference>
<dbReference type="InterPro" id="IPR036890">
    <property type="entry name" value="HATPase_C_sf"/>
</dbReference>
<dbReference type="InterPro" id="IPR000700">
    <property type="entry name" value="PAS-assoc_C"/>
</dbReference>
<evidence type="ECO:0000256" key="15">
    <source>
        <dbReference type="ARBA" id="ARBA00068150"/>
    </source>
</evidence>
<dbReference type="SUPFAM" id="SSF47226">
    <property type="entry name" value="Histidine-containing phosphotransfer domain, HPT domain"/>
    <property type="match status" value="1"/>
</dbReference>
<comment type="catalytic activity">
    <reaction evidence="1">
        <text>ATP + protein L-histidine = ADP + protein N-phospho-L-histidine.</text>
        <dbReference type="EC" id="2.7.13.3"/>
    </reaction>
</comment>
<dbReference type="InterPro" id="IPR011110">
    <property type="entry name" value="Reg_prop"/>
</dbReference>
<feature type="modified residue" description="4-aspartylphosphate" evidence="17">
    <location>
        <position position="1442"/>
    </location>
</feature>
<dbReference type="InterPro" id="IPR011006">
    <property type="entry name" value="CheY-like_superfamily"/>
</dbReference>
<evidence type="ECO:0000259" key="20">
    <source>
        <dbReference type="PROSITE" id="PS50113"/>
    </source>
</evidence>
<dbReference type="PROSITE" id="PS50109">
    <property type="entry name" value="HIS_KIN"/>
    <property type="match status" value="1"/>
</dbReference>
<dbReference type="Gene3D" id="1.20.120.160">
    <property type="entry name" value="HPT domain"/>
    <property type="match status" value="1"/>
</dbReference>
<dbReference type="InterPro" id="IPR011123">
    <property type="entry name" value="Y_Y_Y"/>
</dbReference>
<dbReference type="SMART" id="SM00387">
    <property type="entry name" value="HATPase_c"/>
    <property type="match status" value="1"/>
</dbReference>
<feature type="domain" description="Histidine kinase" evidence="18">
    <location>
        <begin position="1145"/>
        <end position="1367"/>
    </location>
</feature>
<dbReference type="Pfam" id="PF01627">
    <property type="entry name" value="Hpt"/>
    <property type="match status" value="1"/>
</dbReference>
<dbReference type="CDD" id="cd16922">
    <property type="entry name" value="HATPase_EvgS-ArcB-TorS-like"/>
    <property type="match status" value="1"/>
</dbReference>
<dbReference type="Gene3D" id="3.30.450.40">
    <property type="match status" value="1"/>
</dbReference>
<dbReference type="InterPro" id="IPR013783">
    <property type="entry name" value="Ig-like_fold"/>
</dbReference>
<dbReference type="PANTHER" id="PTHR45339:SF1">
    <property type="entry name" value="HYBRID SIGNAL TRANSDUCTION HISTIDINE KINASE J"/>
    <property type="match status" value="1"/>
</dbReference>
<dbReference type="Pfam" id="PF02518">
    <property type="entry name" value="HATPase_c"/>
    <property type="match status" value="1"/>
</dbReference>
<evidence type="ECO:0000256" key="14">
    <source>
        <dbReference type="ARBA" id="ARBA00064003"/>
    </source>
</evidence>
<evidence type="ECO:0000256" key="2">
    <source>
        <dbReference type="ARBA" id="ARBA00004651"/>
    </source>
</evidence>
<feature type="domain" description="PAC" evidence="20">
    <location>
        <begin position="1074"/>
        <end position="1127"/>
    </location>
</feature>
<dbReference type="InterPro" id="IPR008207">
    <property type="entry name" value="Sig_transdc_His_kin_Hpt_dom"/>
</dbReference>
<dbReference type="InterPro" id="IPR029016">
    <property type="entry name" value="GAF-like_dom_sf"/>
</dbReference>
<dbReference type="Pfam" id="PF00072">
    <property type="entry name" value="Response_reg"/>
    <property type="match status" value="2"/>
</dbReference>
<dbReference type="FunFam" id="3.30.565.10:FF:000010">
    <property type="entry name" value="Sensor histidine kinase RcsC"/>
    <property type="match status" value="1"/>
</dbReference>
<evidence type="ECO:0000256" key="11">
    <source>
        <dbReference type="ARBA" id="ARBA00022989"/>
    </source>
</evidence>
<dbReference type="GO" id="GO:0000155">
    <property type="term" value="F:phosphorelay sensor kinase activity"/>
    <property type="evidence" value="ECO:0007669"/>
    <property type="project" value="InterPro"/>
</dbReference>
<dbReference type="GO" id="GO:0005886">
    <property type="term" value="C:plasma membrane"/>
    <property type="evidence" value="ECO:0007669"/>
    <property type="project" value="UniProtKB-SubCell"/>
</dbReference>
<comment type="caution">
    <text evidence="22">The sequence shown here is derived from an EMBL/GenBank/DDBJ whole genome shotgun (WGS) entry which is preliminary data.</text>
</comment>
<dbReference type="Gene3D" id="2.60.40.10">
    <property type="entry name" value="Immunoglobulins"/>
    <property type="match status" value="1"/>
</dbReference>
<evidence type="ECO:0000256" key="6">
    <source>
        <dbReference type="ARBA" id="ARBA00022679"/>
    </source>
</evidence>
<dbReference type="InterPro" id="IPR013655">
    <property type="entry name" value="PAS_fold_3"/>
</dbReference>
<dbReference type="InterPro" id="IPR036641">
    <property type="entry name" value="HPT_dom_sf"/>
</dbReference>
<dbReference type="Pfam" id="PF13185">
    <property type="entry name" value="GAF_2"/>
    <property type="match status" value="1"/>
</dbReference>
<dbReference type="InterPro" id="IPR003018">
    <property type="entry name" value="GAF"/>
</dbReference>
<dbReference type="FunFam" id="1.10.287.130:FF:000002">
    <property type="entry name" value="Two-component osmosensing histidine kinase"/>
    <property type="match status" value="1"/>
</dbReference>
<dbReference type="SUPFAM" id="SSF63829">
    <property type="entry name" value="Calcium-dependent phosphotriesterase"/>
    <property type="match status" value="3"/>
</dbReference>
<comment type="subunit">
    <text evidence="14">At low DSF concentrations, interacts with RpfF.</text>
</comment>
<dbReference type="InterPro" id="IPR036097">
    <property type="entry name" value="HisK_dim/P_sf"/>
</dbReference>
<dbReference type="SUPFAM" id="SSF55874">
    <property type="entry name" value="ATPase domain of HSP90 chaperone/DNA topoisomerase II/histidine kinase"/>
    <property type="match status" value="1"/>
</dbReference>
<dbReference type="SUPFAM" id="SSF55785">
    <property type="entry name" value="PYP-like sensor domain (PAS domain)"/>
    <property type="match status" value="1"/>
</dbReference>
<dbReference type="InterPro" id="IPR005467">
    <property type="entry name" value="His_kinase_dom"/>
</dbReference>
<evidence type="ECO:0000256" key="13">
    <source>
        <dbReference type="ARBA" id="ARBA00023136"/>
    </source>
</evidence>
<keyword evidence="11" id="KW-1133">Transmembrane helix</keyword>
<evidence type="ECO:0000256" key="1">
    <source>
        <dbReference type="ARBA" id="ARBA00000085"/>
    </source>
</evidence>
<accession>A0A3E0TLC2</accession>
<dbReference type="Proteomes" id="UP000256478">
    <property type="component" value="Unassembled WGS sequence"/>
</dbReference>
<dbReference type="Pfam" id="PF07495">
    <property type="entry name" value="Y_Y_Y"/>
    <property type="match status" value="1"/>
</dbReference>
<evidence type="ECO:0000256" key="9">
    <source>
        <dbReference type="ARBA" id="ARBA00022777"/>
    </source>
</evidence>
<dbReference type="SMART" id="SM00065">
    <property type="entry name" value="GAF"/>
    <property type="match status" value="1"/>
</dbReference>
<dbReference type="CDD" id="cd00082">
    <property type="entry name" value="HisKA"/>
    <property type="match status" value="1"/>
</dbReference>
<dbReference type="OrthoDB" id="9801841at2"/>
<evidence type="ECO:0000256" key="16">
    <source>
        <dbReference type="PROSITE-ProRule" id="PRU00110"/>
    </source>
</evidence>
<proteinExistence type="predicted"/>
<evidence type="ECO:0000259" key="21">
    <source>
        <dbReference type="PROSITE" id="PS50894"/>
    </source>
</evidence>
<dbReference type="PROSITE" id="PS50110">
    <property type="entry name" value="RESPONSE_REGULATORY"/>
    <property type="match status" value="2"/>
</dbReference>
<dbReference type="RefSeq" id="WP_116006513.1">
    <property type="nucleotide sequence ID" value="NZ_QUOU01000001.1"/>
</dbReference>
<dbReference type="SUPFAM" id="SSF52172">
    <property type="entry name" value="CheY-like"/>
    <property type="match status" value="2"/>
</dbReference>
<keyword evidence="8" id="KW-0547">Nucleotide-binding</keyword>
<feature type="domain" description="Response regulatory" evidence="19">
    <location>
        <begin position="1534"/>
        <end position="1650"/>
    </location>
</feature>
<evidence type="ECO:0000256" key="8">
    <source>
        <dbReference type="ARBA" id="ARBA00022741"/>
    </source>
</evidence>
<reference evidence="22 23" key="1">
    <citation type="submission" date="2018-08" db="EMBL/GenBank/DDBJ databases">
        <title>Thalassotalea euphylliae genome.</title>
        <authorList>
            <person name="Summers S."/>
            <person name="Rice S.A."/>
            <person name="Freckelton M.L."/>
            <person name="Nedved B.T."/>
            <person name="Hadfield M.G."/>
        </authorList>
    </citation>
    <scope>NUCLEOTIDE SEQUENCE [LARGE SCALE GENOMIC DNA]</scope>
    <source>
        <strain evidence="22 23">H1</strain>
    </source>
</reference>
<dbReference type="Gene3D" id="2.130.10.10">
    <property type="entry name" value="YVTN repeat-like/Quinoprotein amine dehydrogenase"/>
    <property type="match status" value="2"/>
</dbReference>
<keyword evidence="5 17" id="KW-0597">Phosphoprotein</keyword>
<dbReference type="SMART" id="SM00448">
    <property type="entry name" value="REC"/>
    <property type="match status" value="2"/>
</dbReference>
<dbReference type="Gene3D" id="3.30.450.20">
    <property type="entry name" value="PAS domain"/>
    <property type="match status" value="1"/>
</dbReference>
<feature type="domain" description="Response regulatory" evidence="19">
    <location>
        <begin position="1384"/>
        <end position="1510"/>
    </location>
</feature>
<keyword evidence="12" id="KW-0902">Two-component regulatory system</keyword>
<dbReference type="SMART" id="SM00388">
    <property type="entry name" value="HisKA"/>
    <property type="match status" value="1"/>
</dbReference>
<dbReference type="PRINTS" id="PR00344">
    <property type="entry name" value="BCTRLSENSOR"/>
</dbReference>
<dbReference type="EC" id="2.7.13.3" evidence="3"/>
<dbReference type="GO" id="GO:0005524">
    <property type="term" value="F:ATP binding"/>
    <property type="evidence" value="ECO:0007669"/>
    <property type="project" value="UniProtKB-KW"/>
</dbReference>
<evidence type="ECO:0000256" key="3">
    <source>
        <dbReference type="ARBA" id="ARBA00012438"/>
    </source>
</evidence>
<dbReference type="InterPro" id="IPR004358">
    <property type="entry name" value="Sig_transdc_His_kin-like_C"/>
</dbReference>
<evidence type="ECO:0000259" key="19">
    <source>
        <dbReference type="PROSITE" id="PS50110"/>
    </source>
</evidence>
<dbReference type="EMBL" id="QUOU01000001">
    <property type="protein sequence ID" value="REL25359.1"/>
    <property type="molecule type" value="Genomic_DNA"/>
</dbReference>
<feature type="modified residue" description="Phosphohistidine" evidence="16">
    <location>
        <position position="1732"/>
    </location>
</feature>
<dbReference type="Gene3D" id="3.30.565.10">
    <property type="entry name" value="Histidine kinase-like ATPase, C-terminal domain"/>
    <property type="match status" value="1"/>
</dbReference>
<evidence type="ECO:0000259" key="18">
    <source>
        <dbReference type="PROSITE" id="PS50109"/>
    </source>
</evidence>
<evidence type="ECO:0000256" key="7">
    <source>
        <dbReference type="ARBA" id="ARBA00022692"/>
    </source>
</evidence>
<evidence type="ECO:0000313" key="23">
    <source>
        <dbReference type="Proteomes" id="UP000256478"/>
    </source>
</evidence>
<keyword evidence="7" id="KW-0812">Transmembrane</keyword>
<dbReference type="InterPro" id="IPR000014">
    <property type="entry name" value="PAS"/>
</dbReference>
<dbReference type="Pfam" id="PF08447">
    <property type="entry name" value="PAS_3"/>
    <property type="match status" value="1"/>
</dbReference>
<dbReference type="InterPro" id="IPR003594">
    <property type="entry name" value="HATPase_dom"/>
</dbReference>
<dbReference type="Pfam" id="PF00512">
    <property type="entry name" value="HisKA"/>
    <property type="match status" value="1"/>
</dbReference>
<evidence type="ECO:0000256" key="5">
    <source>
        <dbReference type="ARBA" id="ARBA00022553"/>
    </source>
</evidence>
<dbReference type="PROSITE" id="PS50113">
    <property type="entry name" value="PAC"/>
    <property type="match status" value="1"/>
</dbReference>
<dbReference type="PANTHER" id="PTHR45339">
    <property type="entry name" value="HYBRID SIGNAL TRANSDUCTION HISTIDINE KINASE J"/>
    <property type="match status" value="1"/>
</dbReference>
<dbReference type="CDD" id="cd00088">
    <property type="entry name" value="HPT"/>
    <property type="match status" value="1"/>
</dbReference>
<evidence type="ECO:0000256" key="17">
    <source>
        <dbReference type="PROSITE-ProRule" id="PRU00169"/>
    </source>
</evidence>
<sequence>MTKLSALTAVKNSPDYFKFSVLTLAFCLLACLTSLPLAAEQKIQSLSLRDGLTNPQVYDVVKDAQGFIWFGTADGVKRFDGYGYTSFKHQRQQPSSLSNNNISVMLTDRQDRLWVGTWGGGINLYQPASQDFVHFRHDPLVPSSIASDKIQAIHESKSGAIWFGTNGGGLNLFDSKAGHFTRFTNDPDNPASLGHNRVWSIQEDADSNIWVGTSDGLYKKLGDSPAFKKFGTGPQGLDHPEVRALYINGKGQIWLATRKSFGRFYPSSNRYEAFAFPSGAIPSITKITPYQDALLLATFAGIYRFNILSNQFEPASSKGDWALLHNRDIRQVMVDDNELLWAATRYSGVKKIHLQPPNFDGWTNFLPEQMLAGLFSQVHSIAPKPDGALWLGTGRSIVHFDGKGAFIPNLPQASLDSLLRLRVNTLKYDNIGGLYLGTNFGIFYLAESATSPVEVELAWAGENSNTLELLDYDQQGWLWLDQVKDRNVVRWNPATDQLQYFLQDVDAEFTFVDSQGHAWVGTNGEGLFWIDPNSGETKNYSPNSQPSALSDFIVNSALQTDKNTLWVATNRGLDKLSLDTGLIEHISLDIEDVGFAVFSIVADQQGILWLATAKGIYRLNPDTKAFHFYTINDGLHSNNFLPRSAALASNGHVYFGSIDGLTGFDPSKIQTDEFVAPLAITRVEVDGVNVFPIPSTLKLPHHYKQLTITFASLDYRASEDNQYRTRLTGYLDEWTGISQEQSVSYARMEPDTYVFEVIGSNKHGIWNPVAQQLTIEVVPAWYQTLWFKTLAPLLILLLVLGIYVNRLREHKRTEEYLSKQVDRKANDIFVLGDVGKDIASTTDMDELGKLLFKRLDSSLHAQTFALGLYRPETKRVELIFSLIRGRRRHHITLDAAKPNKPISWTIHHQREFIASTDSEWRNFDMAPRDSLNGENTQTVVCQPLMSGNTLVGVLTVQSDETQAFDPSQINILRIVSSFAAVAVSNMLSFQELAKAEERMDMAMQAANVGTWEWQPDTGEMITNDVWATMIGHERDNLVAEYGAHVNQLQYLVHPDDLKPGLNKLNNHLLTNADFRHELRMKTAEGDWKWILSTGKAMPNKHDSSSFKVFGVHIDISDVKVMEAALTEAKNNAESTAQAKSDFLSNMSHEIRTPMNAIIGMSHLALQTELTSKQQNYIDKVHQSANSLLGIINDILDFSKIEAGRLEIEKINFYLDDVLNNLINVIGFKAAEKAVDLYFDIAPDAPTALTGDPLRIGQILLNLVGNAIKFSDQGGEVIIKVSALSIADEQCQLQFCISDNGIGMTTEQQQNLFQSFSQADSSITRKYGGTGLGLAICKDLTALMGGEIWVESEQNCGSHFFFTLQLGVQAQQASEFIPTNISELNILVVDDSDSARSTISGQLASLKLAHATVATGVLAVDYLTLHNQTSVNNKKPIDLVLMDWQMPDMDGLETIAAIRASDIISRQPKIIMLTCFGQEPQQTTFNQFGISASLAKPITPSNLYEAIVAATQVNSTKQQLVYKAPAKQESLAGAKLLLVEDNKMNQELACELLANADIEVVVADNGQIAVDLVKSQYFDGVLMDCQMPIMDGYTATAEIRALSEFADLPIIALTANVMASDLERVKACGMNAHIGKPINVGQMFNTLARWITPASPQLTSQISKVDLAAKDESLPFNQLDGINVNTGLAATNNSVSLYKKQLLRFLSSYQDFATIFNEALSQSDIDSAAREAHTLKGIAGTIGAYQLYQEAAELEQLCRESAPLDDALTRLLAELDLVLTSIDSVREHLVPAEQQQGGDVDTSLVKDQIAGLIARLEDYDINATEILTKLTPALSNHEVSDTFTQIQKAMDEYDFDSATEHAYQLQQKVGELC</sequence>
<evidence type="ECO:0000256" key="12">
    <source>
        <dbReference type="ARBA" id="ARBA00023012"/>
    </source>
</evidence>
<dbReference type="Pfam" id="PF07494">
    <property type="entry name" value="Reg_prop"/>
    <property type="match status" value="3"/>
</dbReference>
<keyword evidence="13" id="KW-0472">Membrane</keyword>
<dbReference type="CDD" id="cd00130">
    <property type="entry name" value="PAS"/>
    <property type="match status" value="1"/>
</dbReference>
<dbReference type="InterPro" id="IPR003661">
    <property type="entry name" value="HisK_dim/P_dom"/>
</dbReference>
<dbReference type="PROSITE" id="PS50894">
    <property type="entry name" value="HPT"/>
    <property type="match status" value="1"/>
</dbReference>
<comment type="subcellular location">
    <subcellularLocation>
        <location evidence="2">Cell membrane</location>
        <topology evidence="2">Multi-pass membrane protein</topology>
    </subcellularLocation>
</comment>
<dbReference type="Gene3D" id="1.10.287.130">
    <property type="match status" value="1"/>
</dbReference>
<evidence type="ECO:0000313" key="22">
    <source>
        <dbReference type="EMBL" id="REL25359.1"/>
    </source>
</evidence>
<dbReference type="SUPFAM" id="SSF55781">
    <property type="entry name" value="GAF domain-like"/>
    <property type="match status" value="1"/>
</dbReference>
<feature type="domain" description="HPt" evidence="21">
    <location>
        <begin position="1693"/>
        <end position="1791"/>
    </location>
</feature>
<gene>
    <name evidence="22" type="ORF">DXX93_01560</name>
</gene>
<keyword evidence="4" id="KW-1003">Cell membrane</keyword>
<dbReference type="InterPro" id="IPR001789">
    <property type="entry name" value="Sig_transdc_resp-reg_receiver"/>
</dbReference>